<proteinExistence type="predicted"/>
<dbReference type="Proteomes" id="UP000295124">
    <property type="component" value="Unassembled WGS sequence"/>
</dbReference>
<dbReference type="OrthoDB" id="3513155at2"/>
<sequence>MTDPQTRARTAIATALGIAWPAAVPLRDGRVWLTSRYDVLPAQLAESLQTYLARRAADQVRDERIVAEAVALLGAESARSRNELPGLGAAAALDRLLAAPGLDQSQQDEARAMLRVALRSAAEESPEAAARLLTFPGDARSASVTRVAAAAQTISRTTSGAGASGMSAGPQRRLSRRRTLTRAVDATSLVPTIRSNELTSDIALQHLASLTADDVGLNTNPTVDSGLVVLQTASGEQPQHVRVEIASTVGTLLAQGRLSAGTPEDPHVLRISPNVADAQLAQIWTHQISLMTQEVAAERTRPTSMLGRLRYAFGPERRDIRLRADFATYQLLSKEWRQAQVTPGRPVTDIRRDLEGLATTIKRRGGALPELPWGPDARSAPDAIALGRAAERLRAANPPTALRQQVVNQIGELESSVAELTKLADKKVTTAAEATTEAADLQGKALAEEQLRDLGAPERARGFRVEAVAASNKAQRHIELAGAYRQAAEDAQHTLTGYRDLQTAIETPGTPPAELTALATEAADRAEVYEASTAQAMPVKDVLETGVPTGPPLLVPTDDINRALTAQGIQHRLDDRAPRAIPNAEYRRLMSKDGMVVPVGPDFAQVRLKMKRRDFTEVADRDYDLAEQMTGTVGAGGQGVGITSSHSSTTSYGVNLQPLLAAAPPGSVVNTIGQVIAPRGDVTHGKALTQGSGFSQHGQFGHVDDDRGESLLYQWTGEWEIEVRNSPTEPWSTPETADAGQQLTWVPSAYTVKPPAKTVTLKDLGRGDEVEKNFPPHTVNRINGLQVLSDRLVSQVPDLDRVGYDQINGMITGDTTRLLHEFTKPGGFTRPISVDGRPGYELTLEFEPVWSTAKLSGESSNEVWKEAVEVDFSGINASENYSTSVTATAGVGLNPLHNVGSTTLDVTPGVGAGRNVSHSGGQNVSTTAITPTVHRDQGPTQGVLVDFKVKATLRKLTDRKADPIVVDDVCEGRLRITENDLLRAGGPAAAAAVRRDEAGATRFDQDGRALLRGDPEPPTGPQTLPPWLGDGPNQMRGPGKALASNLQGADQAQLDALANLSAMGLVPPLDDDHQPLPKAQFADELHYAGQRANYDRIVQNITAHRIQAGINQACQGGIPVTLVNQHTGRTPEYRHFRLGVEQDFNDVTGRGTTPGRNVVRLGIASGATSRSSSRSRSMPLSAGVNAADGPNSGLRGLAGKFGLKLNRNALGRSLSWTSGRRVNRVTLTESTEPLDVLRQGVRITFRELGQAEPIADVQGSVDLAYESSLTRAEPDLTKPAKAPSDLAVRQAITVAVDAGNPADRIFTESEAFRKDSSAVLQLHAALSSESLVAHPDWMNGSFEVPMIVTPPPANPAEAVHDRSIRAQEYKVVLRGRAVDQQFLAVSQQNTANVNLTLTDAGFTSGTSTSGGVGVEGGGGQVNADSSAVLGTASLGRNAGTSESRSTSRATGQEWLQVNTGTHYELLERYELEADIVDSQGTVVQTIPLDDALAQKAMAERRALALYASGKLDLPLPVVADVAERYLNDRVTMEPQVATGFVRRYNKERAGVTTGLAAEHDTEKLVAKVFEASGQAPSQSTKVEERLRATETLAAQRTPVDLGPAYEESLGSAQLESIEGPDGQVNLFELVRPQFEEIAPGVLADSKLLAPALRVNLNPDAFQGSFENMLGPRGFVATVEVPVDGQVPDLYQVRITARYVDSYTVDGTPEIPAVPAIGLDQAYAYRGQEQSVSHSTTYGASAGGSAGDGNVGAAAERSRTDSAGSALQNATVARTGHFDLAEVRRQVVFTSEVVKLRGAGAAAMTSTAWKLGRTTPDERTTVATPRQVTAEVTLHAPRQLIREPGTRPQTAEQVEHRPIQVTESAIVESTSPYGRGDARTNQLYDVLSAELAHPGVLGEAGVAEHSGTLDGYLQATAMKANFGDLTSTAGLRLPPLATRGNGSGTVAVTINARMTGFELAEDPIGDAQTGAVSRRETSAKTSSTGSHLGPGSVNAGASGGPISVSGSVGEQVKEQNSDSYGNRLETSKFEEGELVTVRIPVSYDVTIAKDKRSKEIPDAAKGQYFVKMLTHEYLEALRKMETGASADAALAGAQLEIAQPGAADIRASAVQQDAAGNEVYEPYQPLVDAIAKAKSEQTTVVVSVLDRGREDTYVALPDGKMIGGDRGFGSAFAGLDQRIALMAQNRVDLRQVHNALGPNEDFNAKVAESLVQNGVPASMLKGLDYSTTAQQLRPQPTPKPVTVGSKPAREQERHH</sequence>
<feature type="region of interest" description="Disordered" evidence="1">
    <location>
        <begin position="2225"/>
        <end position="2254"/>
    </location>
</feature>
<dbReference type="RefSeq" id="WP_132167548.1">
    <property type="nucleotide sequence ID" value="NZ_SMKX01000030.1"/>
</dbReference>
<feature type="region of interest" description="Disordered" evidence="1">
    <location>
        <begin position="1964"/>
        <end position="2022"/>
    </location>
</feature>
<gene>
    <name evidence="2" type="ORF">E1263_13160</name>
</gene>
<feature type="compositionally biased region" description="Low complexity" evidence="1">
    <location>
        <begin position="1999"/>
        <end position="2008"/>
    </location>
</feature>
<accession>A0A4V2YPZ4</accession>
<feature type="region of interest" description="Disordered" evidence="1">
    <location>
        <begin position="1734"/>
        <end position="1765"/>
    </location>
</feature>
<feature type="compositionally biased region" description="Low complexity" evidence="1">
    <location>
        <begin position="158"/>
        <end position="169"/>
    </location>
</feature>
<name>A0A4V2YPZ4_9ACTN</name>
<evidence type="ECO:0000313" key="2">
    <source>
        <dbReference type="EMBL" id="TDD59877.1"/>
    </source>
</evidence>
<evidence type="ECO:0000256" key="1">
    <source>
        <dbReference type="SAM" id="MobiDB-lite"/>
    </source>
</evidence>
<feature type="region of interest" description="Disordered" evidence="1">
    <location>
        <begin position="997"/>
        <end position="1041"/>
    </location>
</feature>
<comment type="caution">
    <text evidence="2">The sequence shown here is derived from an EMBL/GenBank/DDBJ whole genome shotgun (WGS) entry which is preliminary data.</text>
</comment>
<feature type="region of interest" description="Disordered" evidence="1">
    <location>
        <begin position="1165"/>
        <end position="1191"/>
    </location>
</feature>
<keyword evidence="3" id="KW-1185">Reference proteome</keyword>
<reference evidence="2 3" key="1">
    <citation type="submission" date="2019-03" db="EMBL/GenBank/DDBJ databases">
        <title>Draft genome sequences of novel Actinobacteria.</title>
        <authorList>
            <person name="Sahin N."/>
            <person name="Ay H."/>
            <person name="Saygin H."/>
        </authorList>
    </citation>
    <scope>NUCLEOTIDE SEQUENCE [LARGE SCALE GENOMIC DNA]</scope>
    <source>
        <strain evidence="2 3">JCM 13523</strain>
    </source>
</reference>
<feature type="compositionally biased region" description="Gly residues" evidence="1">
    <location>
        <begin position="1740"/>
        <end position="1749"/>
    </location>
</feature>
<protein>
    <submittedName>
        <fullName evidence="2">Uncharacterized protein</fullName>
    </submittedName>
</protein>
<dbReference type="EMBL" id="SMKX01000030">
    <property type="protein sequence ID" value="TDD59877.1"/>
    <property type="molecule type" value="Genomic_DNA"/>
</dbReference>
<feature type="compositionally biased region" description="Basic and acidic residues" evidence="1">
    <location>
        <begin position="997"/>
        <end position="1015"/>
    </location>
</feature>
<feature type="region of interest" description="Disordered" evidence="1">
    <location>
        <begin position="158"/>
        <end position="178"/>
    </location>
</feature>
<organism evidence="2 3">
    <name type="scientific">Kribbella antibiotica</name>
    <dbReference type="NCBI Taxonomy" id="190195"/>
    <lineage>
        <taxon>Bacteria</taxon>
        <taxon>Bacillati</taxon>
        <taxon>Actinomycetota</taxon>
        <taxon>Actinomycetes</taxon>
        <taxon>Propionibacteriales</taxon>
        <taxon>Kribbellaceae</taxon>
        <taxon>Kribbella</taxon>
    </lineage>
</organism>
<evidence type="ECO:0000313" key="3">
    <source>
        <dbReference type="Proteomes" id="UP000295124"/>
    </source>
</evidence>